<feature type="transmembrane region" description="Helical" evidence="1">
    <location>
        <begin position="55"/>
        <end position="84"/>
    </location>
</feature>
<accession>M0LC00</accession>
<reference evidence="2 3" key="1">
    <citation type="journal article" date="2014" name="PLoS Genet.">
        <title>Phylogenetically driven sequencing of extremely halophilic archaea reveals strategies for static and dynamic osmo-response.</title>
        <authorList>
            <person name="Becker E.A."/>
            <person name="Seitzer P.M."/>
            <person name="Tritt A."/>
            <person name="Larsen D."/>
            <person name="Krusor M."/>
            <person name="Yao A.I."/>
            <person name="Wu D."/>
            <person name="Madern D."/>
            <person name="Eisen J.A."/>
            <person name="Darling A.E."/>
            <person name="Facciotti M.T."/>
        </authorList>
    </citation>
    <scope>NUCLEOTIDE SEQUENCE [LARGE SCALE GENOMIC DNA]</scope>
    <source>
        <strain evidence="2 3">JCM 10879</strain>
    </source>
</reference>
<comment type="caution">
    <text evidence="2">The sequence shown here is derived from an EMBL/GenBank/DDBJ whole genome shotgun (WGS) entry which is preliminary data.</text>
</comment>
<dbReference type="PATRIC" id="fig|1227454.3.peg.3304"/>
<evidence type="ECO:0000256" key="1">
    <source>
        <dbReference type="SAM" id="Phobius"/>
    </source>
</evidence>
<feature type="transmembrane region" description="Helical" evidence="1">
    <location>
        <begin position="153"/>
        <end position="171"/>
    </location>
</feature>
<keyword evidence="1" id="KW-1133">Transmembrane helix</keyword>
<dbReference type="eggNOG" id="arCOG04664">
    <property type="taxonomic scope" value="Archaea"/>
</dbReference>
<evidence type="ECO:0000313" key="3">
    <source>
        <dbReference type="Proteomes" id="UP000011607"/>
    </source>
</evidence>
<dbReference type="AlphaFoldDB" id="M0LC00"/>
<keyword evidence="3" id="KW-1185">Reference proteome</keyword>
<gene>
    <name evidence="2" type="ORF">C446_16120</name>
</gene>
<organism evidence="2 3">
    <name type="scientific">Halobiforma nitratireducens JCM 10879</name>
    <dbReference type="NCBI Taxonomy" id="1227454"/>
    <lineage>
        <taxon>Archaea</taxon>
        <taxon>Methanobacteriati</taxon>
        <taxon>Methanobacteriota</taxon>
        <taxon>Stenosarchaea group</taxon>
        <taxon>Halobacteria</taxon>
        <taxon>Halobacteriales</taxon>
        <taxon>Natrialbaceae</taxon>
        <taxon>Halobiforma</taxon>
    </lineage>
</organism>
<evidence type="ECO:0008006" key="4">
    <source>
        <dbReference type="Google" id="ProtNLM"/>
    </source>
</evidence>
<name>M0LC00_9EURY</name>
<sequence>MMATTHAFVGLVFAAAVAVVAPVDAGTVAIAAILGGLFPDFDVCATHRKTLHFPVYYWVFAVPVAVLAVLVPTTATVAAAVFLLGAGAHALSDHLGGGLSARPWERRARRAVYSHYHGRWLEPRRWVAYDGSPGDLALSAVLAIPALFVFEGAVRTIVVVMLLVSIGYAVFRRYFASVGERVLEGPGSGRSDGSNE</sequence>
<dbReference type="Proteomes" id="UP000011607">
    <property type="component" value="Unassembled WGS sequence"/>
</dbReference>
<protein>
    <recommendedName>
        <fullName evidence="4">Membrane-bound metal-dependent hydrolase</fullName>
    </recommendedName>
</protein>
<proteinExistence type="predicted"/>
<evidence type="ECO:0000313" key="2">
    <source>
        <dbReference type="EMBL" id="EMA31082.1"/>
    </source>
</evidence>
<dbReference type="OrthoDB" id="204671at2157"/>
<dbReference type="EMBL" id="AOMA01000167">
    <property type="protein sequence ID" value="EMA31082.1"/>
    <property type="molecule type" value="Genomic_DNA"/>
</dbReference>
<keyword evidence="1" id="KW-0812">Transmembrane</keyword>
<dbReference type="RefSeq" id="WP_006674110.1">
    <property type="nucleotide sequence ID" value="NZ_AOMA01000167.1"/>
</dbReference>
<keyword evidence="1" id="KW-0472">Membrane</keyword>